<dbReference type="InterPro" id="IPR003731">
    <property type="entry name" value="Di-Nase_FeMo-co_biosynth"/>
</dbReference>
<dbReference type="Gene3D" id="3.30.420.130">
    <property type="entry name" value="Dinitrogenase iron-molybdenum cofactor biosynthesis domain"/>
    <property type="match status" value="1"/>
</dbReference>
<proteinExistence type="predicted"/>
<gene>
    <name evidence="2" type="ORF">HELGO_WM979</name>
</gene>
<sequence length="136" mass="15433">MKIAIPVKMNKKNPAVAPLFGKAKWFAFVEKESVTIMENPAKGGKAVIEWFANEGIDTIIMQEMGVTPYEMIQAHGGMSLYHSGYERILLDELIEKFADGELEMLNDTTMAEIIKQHESRHIHGDHGHGHEHHHHH</sequence>
<dbReference type="InterPro" id="IPR036105">
    <property type="entry name" value="DiNase_FeMo-co_biosyn_sf"/>
</dbReference>
<organism evidence="2">
    <name type="scientific">uncultured Sulfurovum sp</name>
    <dbReference type="NCBI Taxonomy" id="269237"/>
    <lineage>
        <taxon>Bacteria</taxon>
        <taxon>Pseudomonadati</taxon>
        <taxon>Campylobacterota</taxon>
        <taxon>Epsilonproteobacteria</taxon>
        <taxon>Campylobacterales</taxon>
        <taxon>Sulfurovaceae</taxon>
        <taxon>Sulfurovum</taxon>
        <taxon>environmental samples</taxon>
    </lineage>
</organism>
<dbReference type="EMBL" id="CACVAS010000117">
    <property type="protein sequence ID" value="CAA6823764.1"/>
    <property type="molecule type" value="Genomic_DNA"/>
</dbReference>
<reference evidence="2" key="1">
    <citation type="submission" date="2020-01" db="EMBL/GenBank/DDBJ databases">
        <authorList>
            <person name="Meier V. D."/>
            <person name="Meier V D."/>
        </authorList>
    </citation>
    <scope>NUCLEOTIDE SEQUENCE</scope>
    <source>
        <strain evidence="2">HLG_WM_MAG_01</strain>
    </source>
</reference>
<protein>
    <recommendedName>
        <fullName evidence="1">Dinitrogenase iron-molybdenum cofactor biosynthesis domain-containing protein</fullName>
    </recommendedName>
</protein>
<name>A0A6S6TWD6_9BACT</name>
<evidence type="ECO:0000313" key="2">
    <source>
        <dbReference type="EMBL" id="CAA6823764.1"/>
    </source>
</evidence>
<feature type="domain" description="Dinitrogenase iron-molybdenum cofactor biosynthesis" evidence="1">
    <location>
        <begin position="15"/>
        <end position="97"/>
    </location>
</feature>
<dbReference type="SUPFAM" id="SSF53146">
    <property type="entry name" value="Nitrogenase accessory factor-like"/>
    <property type="match status" value="1"/>
</dbReference>
<accession>A0A6S6TWD6</accession>
<dbReference type="Pfam" id="PF02579">
    <property type="entry name" value="Nitro_FeMo-Co"/>
    <property type="match status" value="1"/>
</dbReference>
<dbReference type="AlphaFoldDB" id="A0A6S6TWD6"/>
<evidence type="ECO:0000259" key="1">
    <source>
        <dbReference type="Pfam" id="PF02579"/>
    </source>
</evidence>